<keyword evidence="2" id="KW-1185">Reference proteome</keyword>
<organism evidence="1 2">
    <name type="scientific">Rhizopus delemar</name>
    <dbReference type="NCBI Taxonomy" id="936053"/>
    <lineage>
        <taxon>Eukaryota</taxon>
        <taxon>Fungi</taxon>
        <taxon>Fungi incertae sedis</taxon>
        <taxon>Mucoromycota</taxon>
        <taxon>Mucoromycotina</taxon>
        <taxon>Mucoromycetes</taxon>
        <taxon>Mucorales</taxon>
        <taxon>Mucorineae</taxon>
        <taxon>Rhizopodaceae</taxon>
        <taxon>Rhizopus</taxon>
    </lineage>
</organism>
<evidence type="ECO:0000313" key="1">
    <source>
        <dbReference type="EMBL" id="KAG1560047.1"/>
    </source>
</evidence>
<reference evidence="1 2" key="1">
    <citation type="journal article" date="2020" name="Microb. Genom.">
        <title>Genetic diversity of clinical and environmental Mucorales isolates obtained from an investigation of mucormycosis cases among solid organ transplant recipients.</title>
        <authorList>
            <person name="Nguyen M.H."/>
            <person name="Kaul D."/>
            <person name="Muto C."/>
            <person name="Cheng S.J."/>
            <person name="Richter R.A."/>
            <person name="Bruno V.M."/>
            <person name="Liu G."/>
            <person name="Beyhan S."/>
            <person name="Sundermann A.J."/>
            <person name="Mounaud S."/>
            <person name="Pasculle A.W."/>
            <person name="Nierman W.C."/>
            <person name="Driscoll E."/>
            <person name="Cumbie R."/>
            <person name="Clancy C.J."/>
            <person name="Dupont C.L."/>
        </authorList>
    </citation>
    <scope>NUCLEOTIDE SEQUENCE [LARGE SCALE GENOMIC DNA]</scope>
    <source>
        <strain evidence="1 2">GL24</strain>
    </source>
</reference>
<comment type="caution">
    <text evidence="1">The sequence shown here is derived from an EMBL/GenBank/DDBJ whole genome shotgun (WGS) entry which is preliminary data.</text>
</comment>
<gene>
    <name evidence="1" type="ORF">G6F50_012349</name>
</gene>
<sequence>MQVIRPLRGGQPVLAHRRFQAEPLVQRHTHAQLGIGAAMTPGQRVVGMRELQPGALLPGHGGIEFGPVQRATGARVHIAGQVGIQRPVRRERARPARHQVELAARAVVRPERYVRAPHAGVPARCDGCFRTGLHRRVTGALRAATPHVVAGQRRAATDLYLGLRTADCEQPCQGGHNGRHRPLAVHCTVFLVEGGPAAGTAVSRAGPGGASTWARYHAGLFPGTNHVDAILTPVSIGELIDKITILEIKAERIGDAAKLANVRTELDGLLPLLQQQLQAQPALAALKQQLKVINERMWDIQDQLRDKEAAQVFDDAFIQLARGVYGTNGERVQVKNEINRVAGSALVEEKQYQGE</sequence>
<accession>A0A9P6YR97</accession>
<protein>
    <submittedName>
        <fullName evidence="1">Uncharacterized protein</fullName>
    </submittedName>
</protein>
<name>A0A9P6YR97_9FUNG</name>
<proteinExistence type="predicted"/>
<dbReference type="Proteomes" id="UP000740926">
    <property type="component" value="Unassembled WGS sequence"/>
</dbReference>
<dbReference type="Pfam" id="PF19662">
    <property type="entry name" value="DUF6165"/>
    <property type="match status" value="1"/>
</dbReference>
<dbReference type="AlphaFoldDB" id="A0A9P6YR97"/>
<evidence type="ECO:0000313" key="2">
    <source>
        <dbReference type="Proteomes" id="UP000740926"/>
    </source>
</evidence>
<dbReference type="EMBL" id="JAANIU010003777">
    <property type="protein sequence ID" value="KAG1560047.1"/>
    <property type="molecule type" value="Genomic_DNA"/>
</dbReference>
<dbReference type="InterPro" id="IPR046163">
    <property type="entry name" value="DUF6165"/>
</dbReference>